<dbReference type="Proteomes" id="UP000886674">
    <property type="component" value="Unassembled WGS sequence"/>
</dbReference>
<reference evidence="1" key="1">
    <citation type="journal article" date="2021" name="Proc. Natl. Acad. Sci. U.S.A.">
        <title>Global biogeography of chemosynthetic symbionts reveals both localized and globally distributed symbiont groups. .</title>
        <authorList>
            <person name="Osvatic J.T."/>
            <person name="Wilkins L.G.E."/>
            <person name="Leibrecht L."/>
            <person name="Leray M."/>
            <person name="Zauner S."/>
            <person name="Polzin J."/>
            <person name="Camacho Y."/>
            <person name="Gros O."/>
            <person name="van Gils J.A."/>
            <person name="Eisen J.A."/>
            <person name="Petersen J.M."/>
            <person name="Yuen B."/>
        </authorList>
    </citation>
    <scope>NUCLEOTIDE SEQUENCE</scope>
    <source>
        <strain evidence="1">MAGclacostrist055</strain>
    </source>
</reference>
<gene>
    <name evidence="1" type="ORF">JAY77_12470</name>
</gene>
<dbReference type="EMBL" id="JAEPCR010000052">
    <property type="protein sequence ID" value="MCG7978938.1"/>
    <property type="molecule type" value="Genomic_DNA"/>
</dbReference>
<dbReference type="AlphaFoldDB" id="A0A9E4NW85"/>
<comment type="caution">
    <text evidence="1">The sequence shown here is derived from an EMBL/GenBank/DDBJ whole genome shotgun (WGS) entry which is preliminary data.</text>
</comment>
<proteinExistence type="predicted"/>
<name>A0A9E4NW85_9GAMM</name>
<organism evidence="1 2">
    <name type="scientific">Candidatus Thiodiazotropha taylori</name>
    <dbReference type="NCBI Taxonomy" id="2792791"/>
    <lineage>
        <taxon>Bacteria</taxon>
        <taxon>Pseudomonadati</taxon>
        <taxon>Pseudomonadota</taxon>
        <taxon>Gammaproteobacteria</taxon>
        <taxon>Chromatiales</taxon>
        <taxon>Sedimenticolaceae</taxon>
        <taxon>Candidatus Thiodiazotropha</taxon>
    </lineage>
</organism>
<protein>
    <submittedName>
        <fullName evidence="1">Uncharacterized protein</fullName>
    </submittedName>
</protein>
<sequence length="186" mass="21421">MHLSFQEVPLTGSGYSGRWHFDLDNTQNLDDQFFYSVPTSFFSIDSRVPKVLRELMTEAEGSLKSNYLTGASVCARKMIYELAIIEGAEGDNYDARIKSLKTVRPDVDEEYFDTLLTIQQVTSDKVHEESYDGWEAKHLKLILSTLREIFENMYVIPELKKEKRKSILELKEKIIGKVQPENDESA</sequence>
<evidence type="ECO:0000313" key="1">
    <source>
        <dbReference type="EMBL" id="MCG7978938.1"/>
    </source>
</evidence>
<accession>A0A9E4NW85</accession>
<evidence type="ECO:0000313" key="2">
    <source>
        <dbReference type="Proteomes" id="UP000886674"/>
    </source>
</evidence>